<feature type="domain" description="F5/8 type C" evidence="11">
    <location>
        <begin position="853"/>
        <end position="1007"/>
    </location>
</feature>
<dbReference type="InterPro" id="IPR013320">
    <property type="entry name" value="ConA-like_dom_sf"/>
</dbReference>
<dbReference type="Pfam" id="PF04616">
    <property type="entry name" value="Glyco_hydro_43"/>
    <property type="match status" value="1"/>
</dbReference>
<evidence type="ECO:0000256" key="3">
    <source>
        <dbReference type="ARBA" id="ARBA00012601"/>
    </source>
</evidence>
<dbReference type="Gene3D" id="2.60.120.200">
    <property type="match status" value="2"/>
</dbReference>
<dbReference type="GO" id="GO:0030245">
    <property type="term" value="P:cellulose catabolic process"/>
    <property type="evidence" value="ECO:0007669"/>
    <property type="project" value="UniProtKB-KW"/>
</dbReference>
<accession>A0A318XJC4</accession>
<evidence type="ECO:0000256" key="5">
    <source>
        <dbReference type="ARBA" id="ARBA00022801"/>
    </source>
</evidence>
<dbReference type="RefSeq" id="WP_110462502.1">
    <property type="nucleotide sequence ID" value="NZ_QKMR01000014.1"/>
</dbReference>
<dbReference type="CDD" id="cd18822">
    <property type="entry name" value="GH43_CtGH43-like"/>
    <property type="match status" value="1"/>
</dbReference>
<evidence type="ECO:0000256" key="8">
    <source>
        <dbReference type="ARBA" id="ARBA00023295"/>
    </source>
</evidence>
<evidence type="ECO:0000313" key="14">
    <source>
        <dbReference type="Proteomes" id="UP000248132"/>
    </source>
</evidence>
<dbReference type="Pfam" id="PF00404">
    <property type="entry name" value="Dockerin_1"/>
    <property type="match status" value="1"/>
</dbReference>
<keyword evidence="14" id="KW-1185">Reference proteome</keyword>
<dbReference type="PROSITE" id="PS51257">
    <property type="entry name" value="PROKAR_LIPOPROTEIN"/>
    <property type="match status" value="1"/>
</dbReference>
<dbReference type="Gene3D" id="2.115.10.20">
    <property type="entry name" value="Glycosyl hydrolase domain, family 43"/>
    <property type="match status" value="1"/>
</dbReference>
<keyword evidence="5" id="KW-0378">Hydrolase</keyword>
<dbReference type="InterPro" id="IPR018247">
    <property type="entry name" value="EF_Hand_1_Ca_BS"/>
</dbReference>
<dbReference type="CDD" id="cd14256">
    <property type="entry name" value="Dockerin_I"/>
    <property type="match status" value="1"/>
</dbReference>
<reference evidence="13 14" key="1">
    <citation type="submission" date="2018-06" db="EMBL/GenBank/DDBJ databases">
        <title>Genomic Encyclopedia of Type Strains, Phase I: the one thousand microbial genomes (KMG-I) project.</title>
        <authorList>
            <person name="Kyrpides N."/>
        </authorList>
    </citation>
    <scope>NUCLEOTIDE SEQUENCE [LARGE SCALE GENOMIC DNA]</scope>
    <source>
        <strain evidence="13 14">DSM 19573</strain>
    </source>
</reference>
<feature type="signal peptide" evidence="10">
    <location>
        <begin position="1"/>
        <end position="33"/>
    </location>
</feature>
<dbReference type="AlphaFoldDB" id="A0A318XJC4"/>
<feature type="chain" id="PRO_5016289122" description="cellulase" evidence="10">
    <location>
        <begin position="34"/>
        <end position="1007"/>
    </location>
</feature>
<dbReference type="Proteomes" id="UP000248132">
    <property type="component" value="Unassembled WGS sequence"/>
</dbReference>
<dbReference type="PROSITE" id="PS00018">
    <property type="entry name" value="EF_HAND_1"/>
    <property type="match status" value="1"/>
</dbReference>
<dbReference type="PROSITE" id="PS51766">
    <property type="entry name" value="DOCKERIN"/>
    <property type="match status" value="1"/>
</dbReference>
<keyword evidence="8" id="KW-0326">Glycosidase</keyword>
<dbReference type="SUPFAM" id="SSF49785">
    <property type="entry name" value="Galactose-binding domain-like"/>
    <property type="match status" value="1"/>
</dbReference>
<keyword evidence="6" id="KW-0136">Cellulose degradation</keyword>
<evidence type="ECO:0000259" key="11">
    <source>
        <dbReference type="PROSITE" id="PS50022"/>
    </source>
</evidence>
<dbReference type="InterPro" id="IPR002105">
    <property type="entry name" value="Dockerin_1_rpt"/>
</dbReference>
<comment type="similarity">
    <text evidence="2">Belongs to the glycosyl hydrolase 43 family.</text>
</comment>
<dbReference type="Pfam" id="PF00754">
    <property type="entry name" value="F5_F8_type_C"/>
    <property type="match status" value="1"/>
</dbReference>
<organism evidence="13 14">
    <name type="scientific">Ruminiclostridium sufflavum DSM 19573</name>
    <dbReference type="NCBI Taxonomy" id="1121337"/>
    <lineage>
        <taxon>Bacteria</taxon>
        <taxon>Bacillati</taxon>
        <taxon>Bacillota</taxon>
        <taxon>Clostridia</taxon>
        <taxon>Eubacteriales</taxon>
        <taxon>Oscillospiraceae</taxon>
        <taxon>Ruminiclostridium</taxon>
    </lineage>
</organism>
<dbReference type="Pfam" id="PF13385">
    <property type="entry name" value="Laminin_G_3"/>
    <property type="match status" value="2"/>
</dbReference>
<dbReference type="PANTHER" id="PTHR22925:SF3">
    <property type="entry name" value="GLYCOSYL HYDROLASE FAMILY PROTEIN 43"/>
    <property type="match status" value="1"/>
</dbReference>
<dbReference type="InterPro" id="IPR000421">
    <property type="entry name" value="FA58C"/>
</dbReference>
<name>A0A318XJC4_9FIRM</name>
<dbReference type="OrthoDB" id="273314at2"/>
<keyword evidence="7" id="KW-0119">Carbohydrate metabolism</keyword>
<dbReference type="GO" id="GO:0008810">
    <property type="term" value="F:cellulase activity"/>
    <property type="evidence" value="ECO:0007669"/>
    <property type="project" value="UniProtKB-EC"/>
</dbReference>
<dbReference type="InterPro" id="IPR036439">
    <property type="entry name" value="Dockerin_dom_sf"/>
</dbReference>
<dbReference type="InterPro" id="IPR016134">
    <property type="entry name" value="Dockerin_dom"/>
</dbReference>
<gene>
    <name evidence="13" type="ORF">LY28_02487</name>
</gene>
<comment type="catalytic activity">
    <reaction evidence="1">
        <text>Endohydrolysis of (1-&gt;4)-beta-D-glucosidic linkages in cellulose, lichenin and cereal beta-D-glucans.</text>
        <dbReference type="EC" id="3.2.1.4"/>
    </reaction>
</comment>
<evidence type="ECO:0000256" key="9">
    <source>
        <dbReference type="ARBA" id="ARBA00023326"/>
    </source>
</evidence>
<dbReference type="PROSITE" id="PS50022">
    <property type="entry name" value="FA58C_3"/>
    <property type="match status" value="1"/>
</dbReference>
<dbReference type="PROSITE" id="PS00448">
    <property type="entry name" value="CLOS_CELLULOSOME_RPT"/>
    <property type="match status" value="1"/>
</dbReference>
<sequence length="1007" mass="107714">MNKFIKRTLSYLLVTALAVSACLFSSSAGGANAAVNVNGSIIKGDVNNDKEINSIDLAQLKMHLLGTIALTGEALQAADFNSDNSVDSIDLALLKKYLLNPAEHETQSLPLLVNYKFDETGGTIVKDSSGKGYNGILTGGAVWLSDGKNNGCVSLNGTNGYVTIPNGVLKDVHNITVTADVYMNSAAANTWVFGLGPDSGRYIFLNSKNSSGCTYGAITSNGTAGSGYLSEKGVRKLSSLPVGTWTNVALVISQETHSERLYINGALVQSNNDITEDPADMYNAAKDFSGYIGKSLYSSDGYLNAKIDNFKIYGKALSTSEIAGEAILVQYDFDETGGRAVKDKSGNGYDAILSEKGASFSSGTVLLDGRDGYVAIPGGVMNGVHNVTFTADIFLNTSGTNEWVYGIGPDSGKYIMLNSRNSSGKTYGAITDKGTAGSGYSGEQGANAQSALTAGSWNNVALVISGDSNTEQLYINGSLVSAISGVTCDPSSMYNPGEVFSGYIGKSLYEGDPYLDAQIDNFRIYGSALNIYDIRKAAKSGKTSVASQNTLQNGTLWLDINGEPIDAAGGCIIQAEGTYYWYGNSGVYVNCYSSKDLVNWKFENAILGPGSMDYKGAQAADLKVPCVVERPKVIYNTSTKKYVLWFHYDSPNYSAGKVGVAVCSSPAGDFIYQGSFNPGGLDSRDMTIFQDRDGSAYLISATVTNGRLSLFKLSSDYLSCTHMYNIYGGATSGGTYAGREAPAIVNHNGTYYLITSGCAGWYPNQAQYSTCAVSLASSGAASWSAMQPVGNSSAFYSQSTWILTLNGTNGTNYMLMSDRNRIPNIGDQNFYFVWFPLTMKNGVPAFDFAATIKPDTSAGTIENIYSGTNLSEGRSSYASGSKASNPAMLANDGKYTTEWVADGVIYPSTWTVDLGNSYSLNEIQLSWYLYNGSEALEYYTIYTSMDGSQFTPVLDNSDNTTYGFNVDCLGGVKARFVQIKINKSVPQNNPNNSWYTPRLYEVRVFGE</sequence>
<feature type="domain" description="Dockerin" evidence="12">
    <location>
        <begin position="39"/>
        <end position="111"/>
    </location>
</feature>
<evidence type="ECO:0000256" key="6">
    <source>
        <dbReference type="ARBA" id="ARBA00023001"/>
    </source>
</evidence>
<dbReference type="InterPro" id="IPR006710">
    <property type="entry name" value="Glyco_hydro_43"/>
</dbReference>
<evidence type="ECO:0000313" key="13">
    <source>
        <dbReference type="EMBL" id="PYG87104.1"/>
    </source>
</evidence>
<dbReference type="PANTHER" id="PTHR22925">
    <property type="entry name" value="GLYCOSYL HYDROLASE 43 FAMILY MEMBER"/>
    <property type="match status" value="1"/>
</dbReference>
<protein>
    <recommendedName>
        <fullName evidence="3">cellulase</fullName>
        <ecNumber evidence="3">3.2.1.4</ecNumber>
    </recommendedName>
</protein>
<dbReference type="SUPFAM" id="SSF75005">
    <property type="entry name" value="Arabinanase/levansucrase/invertase"/>
    <property type="match status" value="1"/>
</dbReference>
<evidence type="ECO:0000256" key="4">
    <source>
        <dbReference type="ARBA" id="ARBA00022729"/>
    </source>
</evidence>
<proteinExistence type="inferred from homology"/>
<dbReference type="EC" id="3.2.1.4" evidence="3"/>
<dbReference type="SUPFAM" id="SSF49899">
    <property type="entry name" value="Concanavalin A-like lectins/glucanases"/>
    <property type="match status" value="2"/>
</dbReference>
<dbReference type="InterPro" id="IPR008979">
    <property type="entry name" value="Galactose-bd-like_sf"/>
</dbReference>
<evidence type="ECO:0000256" key="2">
    <source>
        <dbReference type="ARBA" id="ARBA00009865"/>
    </source>
</evidence>
<dbReference type="InterPro" id="IPR023296">
    <property type="entry name" value="Glyco_hydro_beta-prop_sf"/>
</dbReference>
<dbReference type="SUPFAM" id="SSF63446">
    <property type="entry name" value="Type I dockerin domain"/>
    <property type="match status" value="1"/>
</dbReference>
<evidence type="ECO:0000259" key="12">
    <source>
        <dbReference type="PROSITE" id="PS51766"/>
    </source>
</evidence>
<dbReference type="EMBL" id="QKMR01000014">
    <property type="protein sequence ID" value="PYG87104.1"/>
    <property type="molecule type" value="Genomic_DNA"/>
</dbReference>
<evidence type="ECO:0000256" key="7">
    <source>
        <dbReference type="ARBA" id="ARBA00023277"/>
    </source>
</evidence>
<dbReference type="Gene3D" id="2.60.120.260">
    <property type="entry name" value="Galactose-binding domain-like"/>
    <property type="match status" value="1"/>
</dbReference>
<dbReference type="Gene3D" id="1.10.1330.10">
    <property type="entry name" value="Dockerin domain"/>
    <property type="match status" value="1"/>
</dbReference>
<keyword evidence="4 10" id="KW-0732">Signal</keyword>
<keyword evidence="9" id="KW-0624">Polysaccharide degradation</keyword>
<evidence type="ECO:0000256" key="10">
    <source>
        <dbReference type="SAM" id="SignalP"/>
    </source>
</evidence>
<comment type="caution">
    <text evidence="13">The sequence shown here is derived from an EMBL/GenBank/DDBJ whole genome shotgun (WGS) entry which is preliminary data.</text>
</comment>
<evidence type="ECO:0000256" key="1">
    <source>
        <dbReference type="ARBA" id="ARBA00000966"/>
    </source>
</evidence>